<evidence type="ECO:0000256" key="7">
    <source>
        <dbReference type="ARBA" id="ARBA00022801"/>
    </source>
</evidence>
<comment type="pathway">
    <text evidence="2">Amino-acid biosynthesis; L-serine biosynthesis; L-serine from 3-phospho-D-glycerate: step 3/3.</text>
</comment>
<evidence type="ECO:0000256" key="5">
    <source>
        <dbReference type="ARBA" id="ARBA00022605"/>
    </source>
</evidence>
<dbReference type="InterPro" id="IPR023214">
    <property type="entry name" value="HAD_sf"/>
</dbReference>
<dbReference type="EMBL" id="UINC01008760">
    <property type="protein sequence ID" value="SVA39390.1"/>
    <property type="molecule type" value="Genomic_DNA"/>
</dbReference>
<dbReference type="PANTHER" id="PTHR43344:SF2">
    <property type="entry name" value="PHOSPHOSERINE PHOSPHATASE"/>
    <property type="match status" value="1"/>
</dbReference>
<name>A0A381VGD9_9ZZZZ</name>
<dbReference type="GO" id="GO:0006564">
    <property type="term" value="P:L-serine biosynthetic process"/>
    <property type="evidence" value="ECO:0007669"/>
    <property type="project" value="UniProtKB-KW"/>
</dbReference>
<evidence type="ECO:0000256" key="2">
    <source>
        <dbReference type="ARBA" id="ARBA00005135"/>
    </source>
</evidence>
<proteinExistence type="inferred from homology"/>
<dbReference type="SUPFAM" id="SSF56784">
    <property type="entry name" value="HAD-like"/>
    <property type="match status" value="1"/>
</dbReference>
<dbReference type="InterPro" id="IPR004469">
    <property type="entry name" value="PSP"/>
</dbReference>
<gene>
    <name evidence="11" type="ORF">METZ01_LOCUS92244</name>
</gene>
<dbReference type="GO" id="GO:0036424">
    <property type="term" value="F:L-phosphoserine phosphatase activity"/>
    <property type="evidence" value="ECO:0007669"/>
    <property type="project" value="InterPro"/>
</dbReference>
<comment type="similarity">
    <text evidence="3">Belongs to the HAD-like hydrolase superfamily. SerB family.</text>
</comment>
<evidence type="ECO:0000313" key="11">
    <source>
        <dbReference type="EMBL" id="SVA39390.1"/>
    </source>
</evidence>
<reference evidence="11" key="1">
    <citation type="submission" date="2018-05" db="EMBL/GenBank/DDBJ databases">
        <authorList>
            <person name="Lanie J.A."/>
            <person name="Ng W.-L."/>
            <person name="Kazmierczak K.M."/>
            <person name="Andrzejewski T.M."/>
            <person name="Davidsen T.M."/>
            <person name="Wayne K.J."/>
            <person name="Tettelin H."/>
            <person name="Glass J.I."/>
            <person name="Rusch D."/>
            <person name="Podicherti R."/>
            <person name="Tsui H.-C.T."/>
            <person name="Winkler M.E."/>
        </authorList>
    </citation>
    <scope>NUCLEOTIDE SEQUENCE</scope>
</reference>
<evidence type="ECO:0000256" key="9">
    <source>
        <dbReference type="ARBA" id="ARBA00023299"/>
    </source>
</evidence>
<evidence type="ECO:0000256" key="1">
    <source>
        <dbReference type="ARBA" id="ARBA00001946"/>
    </source>
</evidence>
<keyword evidence="7" id="KW-0378">Hydrolase</keyword>
<evidence type="ECO:0000256" key="10">
    <source>
        <dbReference type="ARBA" id="ARBA00031693"/>
    </source>
</evidence>
<dbReference type="GO" id="GO:0005737">
    <property type="term" value="C:cytoplasm"/>
    <property type="evidence" value="ECO:0007669"/>
    <property type="project" value="TreeGrafter"/>
</dbReference>
<keyword evidence="6" id="KW-0479">Metal-binding</keyword>
<keyword evidence="5" id="KW-0028">Amino-acid biosynthesis</keyword>
<dbReference type="InterPro" id="IPR050582">
    <property type="entry name" value="HAD-like_SerB"/>
</dbReference>
<protein>
    <recommendedName>
        <fullName evidence="4">phosphoserine phosphatase</fullName>
        <ecNumber evidence="4">3.1.3.3</ecNumber>
    </recommendedName>
    <alternativeName>
        <fullName evidence="10">O-phosphoserine phosphohydrolase</fullName>
    </alternativeName>
</protein>
<dbReference type="InterPro" id="IPR036412">
    <property type="entry name" value="HAD-like_sf"/>
</dbReference>
<evidence type="ECO:0000256" key="3">
    <source>
        <dbReference type="ARBA" id="ARBA00009184"/>
    </source>
</evidence>
<keyword evidence="9" id="KW-0718">Serine biosynthesis</keyword>
<keyword evidence="8" id="KW-0460">Magnesium</keyword>
<dbReference type="NCBIfam" id="TIGR00338">
    <property type="entry name" value="serB"/>
    <property type="match status" value="1"/>
</dbReference>
<dbReference type="Gene3D" id="3.40.50.1000">
    <property type="entry name" value="HAD superfamily/HAD-like"/>
    <property type="match status" value="1"/>
</dbReference>
<evidence type="ECO:0000256" key="6">
    <source>
        <dbReference type="ARBA" id="ARBA00022723"/>
    </source>
</evidence>
<dbReference type="AlphaFoldDB" id="A0A381VGD9"/>
<accession>A0A381VGD9</accession>
<dbReference type="Pfam" id="PF00702">
    <property type="entry name" value="Hydrolase"/>
    <property type="match status" value="1"/>
</dbReference>
<comment type="cofactor">
    <cofactor evidence="1">
        <name>Mg(2+)</name>
        <dbReference type="ChEBI" id="CHEBI:18420"/>
    </cofactor>
</comment>
<sequence>MLIKLNIEKNLVEIWNTVLVIFDVEGVLYDAEYLPLLAEKMNKEKEVWEITKKGIQGKIDWEEGLRQRVELLKGLDYKTCKDVADSMPIMTGARELCSALKNAGWKLMAVSGGFTIITDRLKTELGIDHIFTNELVFNDEKLDDVVVNVNADKSKSAISKITEWNETKENTTVIVDGANDVKLFDISDLGIAFRAQDLVKDLATVTLDEKDLTKIIPIINNHYNLTLSV</sequence>
<dbReference type="GO" id="GO:0000287">
    <property type="term" value="F:magnesium ion binding"/>
    <property type="evidence" value="ECO:0007669"/>
    <property type="project" value="TreeGrafter"/>
</dbReference>
<dbReference type="NCBIfam" id="TIGR01488">
    <property type="entry name" value="HAD-SF-IB"/>
    <property type="match status" value="1"/>
</dbReference>
<dbReference type="EC" id="3.1.3.3" evidence="4"/>
<evidence type="ECO:0000256" key="8">
    <source>
        <dbReference type="ARBA" id="ARBA00022842"/>
    </source>
</evidence>
<evidence type="ECO:0000256" key="4">
    <source>
        <dbReference type="ARBA" id="ARBA00012640"/>
    </source>
</evidence>
<dbReference type="UniPathway" id="UPA00135">
    <property type="reaction ID" value="UER00198"/>
</dbReference>
<organism evidence="11">
    <name type="scientific">marine metagenome</name>
    <dbReference type="NCBI Taxonomy" id="408172"/>
    <lineage>
        <taxon>unclassified sequences</taxon>
        <taxon>metagenomes</taxon>
        <taxon>ecological metagenomes</taxon>
    </lineage>
</organism>
<dbReference type="PANTHER" id="PTHR43344">
    <property type="entry name" value="PHOSPHOSERINE PHOSPHATASE"/>
    <property type="match status" value="1"/>
</dbReference>